<gene>
    <name evidence="2" type="ORF">NESM_000919500</name>
</gene>
<evidence type="ECO:0000313" key="2">
    <source>
        <dbReference type="EMBL" id="KAK7199443.1"/>
    </source>
</evidence>
<dbReference type="Proteomes" id="UP001430356">
    <property type="component" value="Unassembled WGS sequence"/>
</dbReference>
<keyword evidence="1" id="KW-1133">Transmembrane helix</keyword>
<dbReference type="EMBL" id="JAECZO010000389">
    <property type="protein sequence ID" value="KAK7199443.1"/>
    <property type="molecule type" value="Genomic_DNA"/>
</dbReference>
<evidence type="ECO:0000256" key="1">
    <source>
        <dbReference type="SAM" id="Phobius"/>
    </source>
</evidence>
<protein>
    <submittedName>
        <fullName evidence="2">Uncharacterized protein</fullName>
    </submittedName>
</protein>
<organism evidence="2 3">
    <name type="scientific">Novymonas esmeraldas</name>
    <dbReference type="NCBI Taxonomy" id="1808958"/>
    <lineage>
        <taxon>Eukaryota</taxon>
        <taxon>Discoba</taxon>
        <taxon>Euglenozoa</taxon>
        <taxon>Kinetoplastea</taxon>
        <taxon>Metakinetoplastina</taxon>
        <taxon>Trypanosomatida</taxon>
        <taxon>Trypanosomatidae</taxon>
        <taxon>Novymonas</taxon>
    </lineage>
</organism>
<feature type="transmembrane region" description="Helical" evidence="1">
    <location>
        <begin position="128"/>
        <end position="151"/>
    </location>
</feature>
<comment type="caution">
    <text evidence="2">The sequence shown here is derived from an EMBL/GenBank/DDBJ whole genome shotgun (WGS) entry which is preliminary data.</text>
</comment>
<dbReference type="AlphaFoldDB" id="A0AAW0F2Z0"/>
<evidence type="ECO:0000313" key="3">
    <source>
        <dbReference type="Proteomes" id="UP001430356"/>
    </source>
</evidence>
<sequence length="214" mass="22648">MMYADEVRGSLSTAIRNCTSCTPGIPHTTITCGCVLASASNIGLFSVPSLTLWGTAYSAGGGRARLFMVAANVRYSAEPKFTPLRYMKAVRRARMWLMMYDMIAISSACGSARVKYTLSSHLRAVDELVYGAMNIIGSGCDAASLSAAIVITSEKGPIVASSVGWSALALFTTAVMSDWFTLASGSITTILRPFAAVYLDAYSAASTPYHSAFA</sequence>
<proteinExistence type="predicted"/>
<accession>A0AAW0F2Z0</accession>
<name>A0AAW0F2Z0_9TRYP</name>
<keyword evidence="1" id="KW-0812">Transmembrane</keyword>
<keyword evidence="1" id="KW-0472">Membrane</keyword>
<feature type="transmembrane region" description="Helical" evidence="1">
    <location>
        <begin position="95"/>
        <end position="116"/>
    </location>
</feature>
<feature type="transmembrane region" description="Helical" evidence="1">
    <location>
        <begin position="163"/>
        <end position="182"/>
    </location>
</feature>
<reference evidence="2 3" key="1">
    <citation type="journal article" date="2021" name="MBio">
        <title>A New Model Trypanosomatid, Novymonas esmeraldas: Genomic Perception of Its 'Candidatus Pandoraea novymonadis' Endosymbiont.</title>
        <authorList>
            <person name="Zakharova A."/>
            <person name="Saura A."/>
            <person name="Butenko A."/>
            <person name="Podesvova L."/>
            <person name="Warmusova S."/>
            <person name="Kostygov A.Y."/>
            <person name="Nenarokova A."/>
            <person name="Lukes J."/>
            <person name="Opperdoes F.R."/>
            <person name="Yurchenko V."/>
        </authorList>
    </citation>
    <scope>NUCLEOTIDE SEQUENCE [LARGE SCALE GENOMIC DNA]</scope>
    <source>
        <strain evidence="2 3">E262AT.01</strain>
    </source>
</reference>
<keyword evidence="3" id="KW-1185">Reference proteome</keyword>